<dbReference type="InterPro" id="IPR045162">
    <property type="entry name" value="Vps15-like"/>
</dbReference>
<dbReference type="GO" id="GO:0016236">
    <property type="term" value="P:macroautophagy"/>
    <property type="evidence" value="ECO:0007669"/>
    <property type="project" value="InterPro"/>
</dbReference>
<evidence type="ECO:0008006" key="2">
    <source>
        <dbReference type="Google" id="ProtNLM"/>
    </source>
</evidence>
<dbReference type="PANTHER" id="PTHR17583:SF0">
    <property type="entry name" value="PHOSPHOINOSITIDE 3-KINASE REGULATORY SUBUNIT 4"/>
    <property type="match status" value="1"/>
</dbReference>
<dbReference type="GO" id="GO:0005770">
    <property type="term" value="C:late endosome"/>
    <property type="evidence" value="ECO:0007669"/>
    <property type="project" value="TreeGrafter"/>
</dbReference>
<dbReference type="OrthoDB" id="242910at2759"/>
<dbReference type="AlphaFoldDB" id="A0A2G9S337"/>
<dbReference type="GO" id="GO:0034271">
    <property type="term" value="C:phosphatidylinositol 3-kinase complex, class III, type I"/>
    <property type="evidence" value="ECO:0007669"/>
    <property type="project" value="TreeGrafter"/>
</dbReference>
<dbReference type="InterPro" id="IPR015943">
    <property type="entry name" value="WD40/YVTN_repeat-like_dom_sf"/>
</dbReference>
<dbReference type="Gene3D" id="2.130.10.10">
    <property type="entry name" value="YVTN repeat-like/Quinoprotein amine dehydrogenase"/>
    <property type="match status" value="1"/>
</dbReference>
<dbReference type="GO" id="GO:0071561">
    <property type="term" value="C:nucleus-vacuole junction"/>
    <property type="evidence" value="ECO:0007669"/>
    <property type="project" value="TreeGrafter"/>
</dbReference>
<dbReference type="GO" id="GO:0045324">
    <property type="term" value="P:late endosome to vacuole transport"/>
    <property type="evidence" value="ECO:0007669"/>
    <property type="project" value="InterPro"/>
</dbReference>
<dbReference type="GO" id="GO:0034272">
    <property type="term" value="C:phosphatidylinositol 3-kinase complex, class III, type II"/>
    <property type="evidence" value="ECO:0007669"/>
    <property type="project" value="TreeGrafter"/>
</dbReference>
<dbReference type="SUPFAM" id="SSF50998">
    <property type="entry name" value="Quinoprotein alcohol dehydrogenase-like"/>
    <property type="match status" value="1"/>
</dbReference>
<gene>
    <name evidence="1" type="ORF">AB205_0109550</name>
</gene>
<dbReference type="PANTHER" id="PTHR17583">
    <property type="entry name" value="PHOSPHOINOSITIDE 3-KINASE REGULATORY SUBUNIT 4"/>
    <property type="match status" value="1"/>
</dbReference>
<dbReference type="GO" id="GO:0004674">
    <property type="term" value="F:protein serine/threonine kinase activity"/>
    <property type="evidence" value="ECO:0007669"/>
    <property type="project" value="InterPro"/>
</dbReference>
<accession>A0A2G9S337</accession>
<organism evidence="1">
    <name type="scientific">Aquarana catesbeiana</name>
    <name type="common">American bullfrog</name>
    <name type="synonym">Rana catesbeiana</name>
    <dbReference type="NCBI Taxonomy" id="8400"/>
    <lineage>
        <taxon>Eukaryota</taxon>
        <taxon>Metazoa</taxon>
        <taxon>Chordata</taxon>
        <taxon>Craniata</taxon>
        <taxon>Vertebrata</taxon>
        <taxon>Euteleostomi</taxon>
        <taxon>Amphibia</taxon>
        <taxon>Batrachia</taxon>
        <taxon>Anura</taxon>
        <taxon>Neobatrachia</taxon>
        <taxon>Ranoidea</taxon>
        <taxon>Ranidae</taxon>
        <taxon>Aquarana</taxon>
    </lineage>
</organism>
<evidence type="ECO:0000313" key="1">
    <source>
        <dbReference type="EMBL" id="PIO34569.1"/>
    </source>
</evidence>
<dbReference type="EMBL" id="KV928701">
    <property type="protein sequence ID" value="PIO34569.1"/>
    <property type="molecule type" value="Genomic_DNA"/>
</dbReference>
<feature type="non-terminal residue" evidence="1">
    <location>
        <position position="107"/>
    </location>
</feature>
<sequence length="107" mass="12146">MACWDMRFQLPISSHTHPARARIRRLLMHPLSMHTMYQSWVIAAVQGNNEVSMWDMETGDRRFTLWASNAPPLSEMQPSPHSVHGIYCSPADGNPILLTAGSDMKIR</sequence>
<dbReference type="InterPro" id="IPR011047">
    <property type="entry name" value="Quinoprotein_ADH-like_sf"/>
</dbReference>
<name>A0A2G9S337_AQUCT</name>
<reference evidence="1" key="1">
    <citation type="submission" date="2017-08" db="EMBL/GenBank/DDBJ databases">
        <title>Assembly of the North American Bullfrog Genome.</title>
        <authorList>
            <person name="Warren R.L."/>
            <person name="Vandervalk B.P."/>
            <person name="Kucuk E."/>
            <person name="Birol I."/>
            <person name="Helbing C."/>
            <person name="Pandoh P."/>
            <person name="Behsaz B."/>
            <person name="Mohamadi H."/>
            <person name="Chu J."/>
            <person name="Jackman S."/>
            <person name="Hammond S.A."/>
            <person name="Veldhoen N."/>
            <person name="Kirk H."/>
            <person name="Zhao Y."/>
            <person name="Coope R."/>
            <person name="Pleasance S."/>
            <person name="Moore R."/>
            <person name="Holt R."/>
        </authorList>
    </citation>
    <scope>NUCLEOTIDE SEQUENCE</scope>
    <source>
        <strain evidence="1">Bruno</strain>
        <tissue evidence="1">Liver</tissue>
    </source>
</reference>
<proteinExistence type="predicted"/>
<dbReference type="GO" id="GO:0006623">
    <property type="term" value="P:protein targeting to vacuole"/>
    <property type="evidence" value="ECO:0007669"/>
    <property type="project" value="TreeGrafter"/>
</dbReference>
<protein>
    <recommendedName>
        <fullName evidence="2">Anaphase-promoting complex subunit 4 WD40 domain-containing protein</fullName>
    </recommendedName>
</protein>